<dbReference type="Proteomes" id="UP000281547">
    <property type="component" value="Unassembled WGS sequence"/>
</dbReference>
<keyword evidence="1" id="KW-0732">Signal</keyword>
<evidence type="ECO:0000313" key="3">
    <source>
        <dbReference type="Proteomes" id="UP000281547"/>
    </source>
</evidence>
<organism evidence="2 3">
    <name type="scientific">Arsenicitalea aurantiaca</name>
    <dbReference type="NCBI Taxonomy" id="1783274"/>
    <lineage>
        <taxon>Bacteria</taxon>
        <taxon>Pseudomonadati</taxon>
        <taxon>Pseudomonadota</taxon>
        <taxon>Alphaproteobacteria</taxon>
        <taxon>Hyphomicrobiales</taxon>
        <taxon>Devosiaceae</taxon>
        <taxon>Arsenicitalea</taxon>
    </lineage>
</organism>
<comment type="caution">
    <text evidence="2">The sequence shown here is derived from an EMBL/GenBank/DDBJ whole genome shotgun (WGS) entry which is preliminary data.</text>
</comment>
<feature type="signal peptide" evidence="1">
    <location>
        <begin position="1"/>
        <end position="21"/>
    </location>
</feature>
<gene>
    <name evidence="2" type="ORF">EMQ25_06835</name>
</gene>
<evidence type="ECO:0000256" key="1">
    <source>
        <dbReference type="SAM" id="SignalP"/>
    </source>
</evidence>
<dbReference type="AlphaFoldDB" id="A0A433XFX1"/>
<accession>A0A433XFX1</accession>
<keyword evidence="3" id="KW-1185">Reference proteome</keyword>
<dbReference type="RefSeq" id="WP_127187805.1">
    <property type="nucleotide sequence ID" value="NZ_RZNJ01000002.1"/>
</dbReference>
<reference evidence="2 3" key="1">
    <citation type="journal article" date="2016" name="Int. J. Syst. Evol. Microbiol.">
        <title>Arsenicitalea aurantiaca gen. nov., sp. nov., a new member of the family Hyphomicrobiaceae, isolated from high-arsenic sediment.</title>
        <authorList>
            <person name="Mu Y."/>
            <person name="Zhou L."/>
            <person name="Zeng X.C."/>
            <person name="Liu L."/>
            <person name="Pan Y."/>
            <person name="Chen X."/>
            <person name="Wang J."/>
            <person name="Li S."/>
            <person name="Li W.J."/>
            <person name="Wang Y."/>
        </authorList>
    </citation>
    <scope>NUCLEOTIDE SEQUENCE [LARGE SCALE GENOMIC DNA]</scope>
    <source>
        <strain evidence="2 3">42-50</strain>
    </source>
</reference>
<dbReference type="EMBL" id="RZNJ01000002">
    <property type="protein sequence ID" value="RUT32848.1"/>
    <property type="molecule type" value="Genomic_DNA"/>
</dbReference>
<feature type="chain" id="PRO_5019437850" evidence="1">
    <location>
        <begin position="22"/>
        <end position="209"/>
    </location>
</feature>
<proteinExistence type="predicted"/>
<name>A0A433XFX1_9HYPH</name>
<sequence>MQRPPLLLIALLILSAAPALGQPAAEGSGLSGTSVEALGGSVGVSLDVGGSLDARPSDGSMGGSGSVGVSTGIGSVGAGLDVSLPTGGQRGEPESVPVGTTIGQASTGISTQPLPTETEEVAASTCSDTVSGRLMHAAEIVPIGAESAVAIVPLCDGVSIDGSGMAELAPLVADNARLADALATAGHDAGDVVAITSAEGAIVLYVPQG</sequence>
<evidence type="ECO:0000313" key="2">
    <source>
        <dbReference type="EMBL" id="RUT32848.1"/>
    </source>
</evidence>
<protein>
    <submittedName>
        <fullName evidence="2">Uncharacterized protein</fullName>
    </submittedName>
</protein>